<feature type="chain" id="PRO_5037296220" description="Nicotinate phosphoribosyltransferase" evidence="1">
    <location>
        <begin position="24"/>
        <end position="187"/>
    </location>
</feature>
<evidence type="ECO:0000313" key="3">
    <source>
        <dbReference type="Proteomes" id="UP000649829"/>
    </source>
</evidence>
<name>A0A917WC09_9RHOB</name>
<feature type="signal peptide" evidence="1">
    <location>
        <begin position="1"/>
        <end position="23"/>
    </location>
</feature>
<gene>
    <name evidence="2" type="ORF">GCM10011534_08360</name>
</gene>
<organism evidence="2 3">
    <name type="scientific">Pseudooceanicola nanhaiensis</name>
    <dbReference type="NCBI Taxonomy" id="375761"/>
    <lineage>
        <taxon>Bacteria</taxon>
        <taxon>Pseudomonadati</taxon>
        <taxon>Pseudomonadota</taxon>
        <taxon>Alphaproteobacteria</taxon>
        <taxon>Rhodobacterales</taxon>
        <taxon>Paracoccaceae</taxon>
        <taxon>Pseudooceanicola</taxon>
    </lineage>
</organism>
<keyword evidence="3" id="KW-1185">Reference proteome</keyword>
<keyword evidence="1" id="KW-0732">Signal</keyword>
<sequence length="187" mass="18646">MQRKTQTALAALMALGIAGGAAAQSANANANASGASGNTGSVAADVGIGADASVAKSDNASPKAGSKEMGSDMSAASANSGVKTYGQLVSSMKTMNTASADLSGFDTDSDVTFTTLSSLQGEGAENAQALDNAISENQAQIDEMRSSITANADLMAALEAEGYEAEDVVAVETDGDTGFTFYVDDTM</sequence>
<proteinExistence type="predicted"/>
<accession>A0A917WC09</accession>
<protein>
    <recommendedName>
        <fullName evidence="4">Nicotinate phosphoribosyltransferase</fullName>
    </recommendedName>
</protein>
<dbReference type="AlphaFoldDB" id="A0A917WC09"/>
<evidence type="ECO:0000313" key="2">
    <source>
        <dbReference type="EMBL" id="GGL88574.1"/>
    </source>
</evidence>
<reference evidence="2" key="1">
    <citation type="journal article" date="2014" name="Int. J. Syst. Evol. Microbiol.">
        <title>Complete genome sequence of Corynebacterium casei LMG S-19264T (=DSM 44701T), isolated from a smear-ripened cheese.</title>
        <authorList>
            <consortium name="US DOE Joint Genome Institute (JGI-PGF)"/>
            <person name="Walter F."/>
            <person name="Albersmeier A."/>
            <person name="Kalinowski J."/>
            <person name="Ruckert C."/>
        </authorList>
    </citation>
    <scope>NUCLEOTIDE SEQUENCE</scope>
    <source>
        <strain evidence="2">CGMCC 1.6293</strain>
    </source>
</reference>
<dbReference type="RefSeq" id="WP_028285743.1">
    <property type="nucleotide sequence ID" value="NZ_BMLF01000001.1"/>
</dbReference>
<dbReference type="Proteomes" id="UP000649829">
    <property type="component" value="Unassembled WGS sequence"/>
</dbReference>
<evidence type="ECO:0008006" key="4">
    <source>
        <dbReference type="Google" id="ProtNLM"/>
    </source>
</evidence>
<reference evidence="2" key="2">
    <citation type="submission" date="2020-09" db="EMBL/GenBank/DDBJ databases">
        <authorList>
            <person name="Sun Q."/>
            <person name="Zhou Y."/>
        </authorList>
    </citation>
    <scope>NUCLEOTIDE SEQUENCE</scope>
    <source>
        <strain evidence="2">CGMCC 1.6293</strain>
    </source>
</reference>
<dbReference type="EMBL" id="BMLF01000001">
    <property type="protein sequence ID" value="GGL88574.1"/>
    <property type="molecule type" value="Genomic_DNA"/>
</dbReference>
<comment type="caution">
    <text evidence="2">The sequence shown here is derived from an EMBL/GenBank/DDBJ whole genome shotgun (WGS) entry which is preliminary data.</text>
</comment>
<evidence type="ECO:0000256" key="1">
    <source>
        <dbReference type="SAM" id="SignalP"/>
    </source>
</evidence>